<sequence>MESLLRRWRTTVAAAAVTLIGALVLTAQISELSSGERELSALRDHGQRVRARATLTTSCTEARQEIDCTTSSVRLDFTDRSGVPVSAREKTIDGSLYVPQGHRDGAGRVPTTVVYDRADPYRAQAAGALDQGVLDLASHHWIAWTVGLVLLGGGVTGGVAAWPERAERRP</sequence>
<name>A0A1V4D339_9ACTN</name>
<keyword evidence="1" id="KW-0812">Transmembrane</keyword>
<evidence type="ECO:0008006" key="4">
    <source>
        <dbReference type="Google" id="ProtNLM"/>
    </source>
</evidence>
<evidence type="ECO:0000313" key="2">
    <source>
        <dbReference type="EMBL" id="OPF78482.1"/>
    </source>
</evidence>
<accession>A0A1V4D339</accession>
<dbReference type="Proteomes" id="UP000033615">
    <property type="component" value="Unassembled WGS sequence"/>
</dbReference>
<keyword evidence="3" id="KW-1185">Reference proteome</keyword>
<dbReference type="RefSeq" id="WP_046089215.1">
    <property type="nucleotide sequence ID" value="NZ_LAKD02000047.1"/>
</dbReference>
<keyword evidence="1" id="KW-1133">Transmembrane helix</keyword>
<proteinExistence type="predicted"/>
<organism evidence="2 3">
    <name type="scientific">Streptomyces antioxidans</name>
    <dbReference type="NCBI Taxonomy" id="1507734"/>
    <lineage>
        <taxon>Bacteria</taxon>
        <taxon>Bacillati</taxon>
        <taxon>Actinomycetota</taxon>
        <taxon>Actinomycetes</taxon>
        <taxon>Kitasatosporales</taxon>
        <taxon>Streptomycetaceae</taxon>
        <taxon>Streptomyces</taxon>
    </lineage>
</organism>
<gene>
    <name evidence="2" type="ORF">VT50_0218870</name>
</gene>
<reference evidence="2" key="1">
    <citation type="submission" date="2016-12" db="EMBL/GenBank/DDBJ databases">
        <title>Genome sequence of Streptomyces antioxidans MUSC 164.</title>
        <authorList>
            <person name="Lee L.-H."/>
            <person name="Ser H.-L."/>
        </authorList>
    </citation>
    <scope>NUCLEOTIDE SEQUENCE [LARGE SCALE GENOMIC DNA]</scope>
    <source>
        <strain evidence="2">MUSC 164</strain>
    </source>
</reference>
<evidence type="ECO:0000313" key="3">
    <source>
        <dbReference type="Proteomes" id="UP000033615"/>
    </source>
</evidence>
<evidence type="ECO:0000256" key="1">
    <source>
        <dbReference type="SAM" id="Phobius"/>
    </source>
</evidence>
<feature type="transmembrane region" description="Helical" evidence="1">
    <location>
        <begin position="141"/>
        <end position="162"/>
    </location>
</feature>
<dbReference type="AlphaFoldDB" id="A0A1V4D339"/>
<keyword evidence="1" id="KW-0472">Membrane</keyword>
<dbReference type="OrthoDB" id="4265005at2"/>
<dbReference type="EMBL" id="LAKD02000047">
    <property type="protein sequence ID" value="OPF78482.1"/>
    <property type="molecule type" value="Genomic_DNA"/>
</dbReference>
<protein>
    <recommendedName>
        <fullName evidence="4">DUF3592 domain-containing protein</fullName>
    </recommendedName>
</protein>
<comment type="caution">
    <text evidence="2">The sequence shown here is derived from an EMBL/GenBank/DDBJ whole genome shotgun (WGS) entry which is preliminary data.</text>
</comment>